<comment type="caution">
    <text evidence="10">The sequence shown here is derived from an EMBL/GenBank/DDBJ whole genome shotgun (WGS) entry which is preliminary data.</text>
</comment>
<evidence type="ECO:0000256" key="4">
    <source>
        <dbReference type="ARBA" id="ARBA00022679"/>
    </source>
</evidence>
<keyword evidence="4" id="KW-0808">Transferase</keyword>
<keyword evidence="7 8" id="KW-0472">Membrane</keyword>
<feature type="domain" description="Wax synthase" evidence="9">
    <location>
        <begin position="261"/>
        <end position="331"/>
    </location>
</feature>
<dbReference type="GO" id="GO:0006629">
    <property type="term" value="P:lipid metabolic process"/>
    <property type="evidence" value="ECO:0007669"/>
    <property type="project" value="InterPro"/>
</dbReference>
<reference evidence="10" key="1">
    <citation type="submission" date="2020-11" db="EMBL/GenBank/DDBJ databases">
        <authorList>
            <consortium name="DOE Joint Genome Institute"/>
            <person name="Ahrendt S."/>
            <person name="Riley R."/>
            <person name="Andreopoulos W."/>
            <person name="Labutti K."/>
            <person name="Pangilinan J."/>
            <person name="Ruiz-Duenas F.J."/>
            <person name="Barrasa J.M."/>
            <person name="Sanchez-Garcia M."/>
            <person name="Camarero S."/>
            <person name="Miyauchi S."/>
            <person name="Serrano A."/>
            <person name="Linde D."/>
            <person name="Babiker R."/>
            <person name="Drula E."/>
            <person name="Ayuso-Fernandez I."/>
            <person name="Pacheco R."/>
            <person name="Padilla G."/>
            <person name="Ferreira P."/>
            <person name="Barriuso J."/>
            <person name="Kellner H."/>
            <person name="Castanera R."/>
            <person name="Alfaro M."/>
            <person name="Ramirez L."/>
            <person name="Pisabarro A.G."/>
            <person name="Kuo A."/>
            <person name="Tritt A."/>
            <person name="Lipzen A."/>
            <person name="He G."/>
            <person name="Yan M."/>
            <person name="Ng V."/>
            <person name="Cullen D."/>
            <person name="Martin F."/>
            <person name="Rosso M.-N."/>
            <person name="Henrissat B."/>
            <person name="Hibbett D."/>
            <person name="Martinez A.T."/>
            <person name="Grigoriev I.V."/>
        </authorList>
    </citation>
    <scope>NUCLEOTIDE SEQUENCE</scope>
    <source>
        <strain evidence="10">ATCC 90797</strain>
    </source>
</reference>
<name>A0A9P6DH31_PLEER</name>
<evidence type="ECO:0000256" key="8">
    <source>
        <dbReference type="SAM" id="Phobius"/>
    </source>
</evidence>
<feature type="transmembrane region" description="Helical" evidence="8">
    <location>
        <begin position="82"/>
        <end position="104"/>
    </location>
</feature>
<protein>
    <recommendedName>
        <fullName evidence="9">Wax synthase domain-containing protein</fullName>
    </recommendedName>
</protein>
<gene>
    <name evidence="10" type="ORF">BDN71DRAFT_1445777</name>
</gene>
<evidence type="ECO:0000256" key="7">
    <source>
        <dbReference type="ARBA" id="ARBA00023136"/>
    </source>
</evidence>
<evidence type="ECO:0000256" key="3">
    <source>
        <dbReference type="ARBA" id="ARBA00007282"/>
    </source>
</evidence>
<dbReference type="InterPro" id="IPR044851">
    <property type="entry name" value="Wax_synthase"/>
</dbReference>
<feature type="transmembrane region" description="Helical" evidence="8">
    <location>
        <begin position="332"/>
        <end position="351"/>
    </location>
</feature>
<dbReference type="GO" id="GO:0008374">
    <property type="term" value="F:O-acyltransferase activity"/>
    <property type="evidence" value="ECO:0007669"/>
    <property type="project" value="InterPro"/>
</dbReference>
<feature type="transmembrane region" description="Helical" evidence="8">
    <location>
        <begin position="298"/>
        <end position="320"/>
    </location>
</feature>
<dbReference type="GO" id="GO:0016020">
    <property type="term" value="C:membrane"/>
    <property type="evidence" value="ECO:0007669"/>
    <property type="project" value="UniProtKB-SubCell"/>
</dbReference>
<evidence type="ECO:0000256" key="1">
    <source>
        <dbReference type="ARBA" id="ARBA00004141"/>
    </source>
</evidence>
<dbReference type="Proteomes" id="UP000807025">
    <property type="component" value="Unassembled WGS sequence"/>
</dbReference>
<dbReference type="PANTHER" id="PTHR31595:SF57">
    <property type="entry name" value="OS04G0481900 PROTEIN"/>
    <property type="match status" value="1"/>
</dbReference>
<proteinExistence type="inferred from homology"/>
<evidence type="ECO:0000256" key="6">
    <source>
        <dbReference type="ARBA" id="ARBA00022989"/>
    </source>
</evidence>
<evidence type="ECO:0000313" key="11">
    <source>
        <dbReference type="Proteomes" id="UP000807025"/>
    </source>
</evidence>
<dbReference type="PANTHER" id="PTHR31595">
    <property type="entry name" value="LONG-CHAIN-ALCOHOL O-FATTY-ACYLTRANSFERASE 3-RELATED"/>
    <property type="match status" value="1"/>
</dbReference>
<evidence type="ECO:0000259" key="9">
    <source>
        <dbReference type="Pfam" id="PF13813"/>
    </source>
</evidence>
<keyword evidence="5 8" id="KW-0812">Transmembrane</keyword>
<organism evidence="10 11">
    <name type="scientific">Pleurotus eryngii</name>
    <name type="common">Boletus of the steppes</name>
    <dbReference type="NCBI Taxonomy" id="5323"/>
    <lineage>
        <taxon>Eukaryota</taxon>
        <taxon>Fungi</taxon>
        <taxon>Dikarya</taxon>
        <taxon>Basidiomycota</taxon>
        <taxon>Agaricomycotina</taxon>
        <taxon>Agaricomycetes</taxon>
        <taxon>Agaricomycetidae</taxon>
        <taxon>Agaricales</taxon>
        <taxon>Pleurotineae</taxon>
        <taxon>Pleurotaceae</taxon>
        <taxon>Pleurotus</taxon>
    </lineage>
</organism>
<comment type="subcellular location">
    <subcellularLocation>
        <location evidence="1">Membrane</location>
        <topology evidence="1">Multi-pass membrane protein</topology>
    </subcellularLocation>
</comment>
<evidence type="ECO:0000313" key="10">
    <source>
        <dbReference type="EMBL" id="KAF9496823.1"/>
    </source>
</evidence>
<accession>A0A9P6DH31</accession>
<dbReference type="AlphaFoldDB" id="A0A9P6DH31"/>
<comment type="similarity">
    <text evidence="3">Belongs to the wax synthase family.</text>
</comment>
<dbReference type="Pfam" id="PF13813">
    <property type="entry name" value="MBOAT_2"/>
    <property type="match status" value="1"/>
</dbReference>
<keyword evidence="6 8" id="KW-1133">Transmembrane helix</keyword>
<feature type="transmembrane region" description="Helical" evidence="8">
    <location>
        <begin position="33"/>
        <end position="55"/>
    </location>
</feature>
<dbReference type="InterPro" id="IPR032805">
    <property type="entry name" value="Wax_synthase_dom"/>
</dbReference>
<evidence type="ECO:0000256" key="2">
    <source>
        <dbReference type="ARBA" id="ARBA00005179"/>
    </source>
</evidence>
<comment type="pathway">
    <text evidence="2">Secondary metabolite biosynthesis.</text>
</comment>
<keyword evidence="11" id="KW-1185">Reference proteome</keyword>
<dbReference type="OrthoDB" id="1077582at2759"/>
<sequence>MAWRQMTADLVPSPETRRPLSCRTFLEDLLPPILCYYATAVLVTLPNTILIRLALLPVTLWTLFRACTTVDLVKSLEDDRLIYWNHGLLLVSGTVAMRVIAWTFPLQPYERARTTQKVACDDDDKPELSSSVLSIARDASDLITNLRGSDWDWSAGLQLPPETRHTLARPRFILQTLASAVWHIILLDNAHYSVQSFSPTTIGSADGGTIFDTDLEYVPRYFRSSAICLLAGFTIYSAMQAAYDIMTIIGVLIFAQHPEQWPPLFHSPWKATSLNEFWTRRWHQLFRHQFISVGGKPMFFLLGRIGAVMGVFLMSGIFHHIGLWGMGRGSDFAYVGGYFLMMGVGVVLEAGWKKVTRSKVQGWVGWVWTMLWVVGWANILVDEWSRRGLVGSMFMPKSVRPSTYLLARFV</sequence>
<feature type="transmembrane region" description="Helical" evidence="8">
    <location>
        <begin position="363"/>
        <end position="381"/>
    </location>
</feature>
<dbReference type="EMBL" id="MU154549">
    <property type="protein sequence ID" value="KAF9496823.1"/>
    <property type="molecule type" value="Genomic_DNA"/>
</dbReference>
<evidence type="ECO:0000256" key="5">
    <source>
        <dbReference type="ARBA" id="ARBA00022692"/>
    </source>
</evidence>